<dbReference type="AlphaFoldDB" id="A0A415EYP1"/>
<evidence type="ECO:0000256" key="1">
    <source>
        <dbReference type="ARBA" id="ARBA00005336"/>
    </source>
</evidence>
<accession>A0A415EYP1</accession>
<evidence type="ECO:0000313" key="6">
    <source>
        <dbReference type="Proteomes" id="UP000286288"/>
    </source>
</evidence>
<dbReference type="InterPro" id="IPR050288">
    <property type="entry name" value="Cellulose_deg_GH3"/>
</dbReference>
<dbReference type="SUPFAM" id="SSF51445">
    <property type="entry name" value="(Trans)glycosidases"/>
    <property type="match status" value="1"/>
</dbReference>
<reference evidence="5 6" key="1">
    <citation type="submission" date="2018-08" db="EMBL/GenBank/DDBJ databases">
        <title>A genome reference for cultivated species of the human gut microbiota.</title>
        <authorList>
            <person name="Zou Y."/>
            <person name="Xue W."/>
            <person name="Luo G."/>
        </authorList>
    </citation>
    <scope>NUCLEOTIDE SEQUENCE [LARGE SCALE GENOMIC DNA]</scope>
    <source>
        <strain evidence="5 6">AF48-16</strain>
    </source>
</reference>
<dbReference type="PANTHER" id="PTHR42715:SF10">
    <property type="entry name" value="BETA-GLUCOSIDASE"/>
    <property type="match status" value="1"/>
</dbReference>
<dbReference type="Gene3D" id="2.60.40.10">
    <property type="entry name" value="Immunoglobulins"/>
    <property type="match status" value="1"/>
</dbReference>
<dbReference type="GO" id="GO:0004553">
    <property type="term" value="F:hydrolase activity, hydrolyzing O-glycosyl compounds"/>
    <property type="evidence" value="ECO:0007669"/>
    <property type="project" value="InterPro"/>
</dbReference>
<dbReference type="Gene3D" id="3.40.50.1700">
    <property type="entry name" value="Glycoside hydrolase family 3 C-terminal domain"/>
    <property type="match status" value="1"/>
</dbReference>
<dbReference type="InterPro" id="IPR001764">
    <property type="entry name" value="Glyco_hydro_3_N"/>
</dbReference>
<sequence>MSGALMGLTGVADQWRPIIDGALGTSSTKIINDDKFTSDYETSAELIQAHRDLGERMSAEGTVLLKNQNQALPLAETENRVTLLGMGSAYPFLGGTMGSTVVGDSQINLQEALEERGFELNPTMTEIYNGLGEIQTGSFERFGNTVPIYGHRPANFSTPYEPSEPATDLYETAQNDDSDFTESFAEYNDAAIVVISRPGSEGSDYYPGEKGIDQEVYGTDTPLGLVENEKALIELAKENFDRVIVMINSSSTMEIDELEKDDAIDAILYVGFPGAYGFLGVADILTGAVNPSGRLTDTYAVATANSPAMQNFGKIELDDLSQIRFEESLMGELPATSPLGSFGGDASLAADHYLIQAEGIYTGYKYYETRYYDTVVGVGQADSNVGAIDGADVWDYANEVTYDFGFGLSYTTFDQRLDAIDIDEENNKVTATVTVTNTGNVSGKFASQLYFNAPYTDYNREQNIEKAAVNLIGFEKTELLEPSESQTVTIEVDMKYMASWDSTAKEGLGGYILDGGDYYFAVGDGAHEAVNAVLAAKGHDTDGNEAQVVSVAIGEEGTVDEETFAYSENGTAIVNQLEDADINYYKPDYATYLTRQDWAGTFPRTYDDLTIDGDKVEEWVQNLANENYQFTENGEANVDGIEDPLMFSDMAGVTDIDDIRWDQLVNQIPLDILIPRIAKGGSTSDVIEEINSPLVYQNDGPNGFGTTLSGRGLNEDDENADYHLGTMANATIIGSTFSHELAEEWGNLLGNDGLWSGNYLIWGTAANIHRTPYNGRNHEYYSEDPMLSNYMSANTVKGALDYGIIIGPKHLAFNDQETQRSGIAPYMTEQKAREGDLRAFQGSFEDAGALGAMVTFSRIGATNGNNSVPMLINILREEWGFNGLLTTDMVNNNGYFRPESIIMAGVTMMADFASNETMANVLEAWPYLTVDLAAQDAQFVEQARENMKYQLYAYAQSAAQNVQTIRITPWWETAMTVGIYGGLAVAVISFGGYVFISMKKKGAEQ</sequence>
<keyword evidence="3" id="KW-0812">Transmembrane</keyword>
<dbReference type="SMART" id="SM01217">
    <property type="entry name" value="Fn3_like"/>
    <property type="match status" value="1"/>
</dbReference>
<protein>
    <submittedName>
        <fullName evidence="5">Glycosyl hydrolase family 3</fullName>
    </submittedName>
</protein>
<comment type="caution">
    <text evidence="5">The sequence shown here is derived from an EMBL/GenBank/DDBJ whole genome shotgun (WGS) entry which is preliminary data.</text>
</comment>
<evidence type="ECO:0000256" key="3">
    <source>
        <dbReference type="SAM" id="Phobius"/>
    </source>
</evidence>
<dbReference type="InterPro" id="IPR036881">
    <property type="entry name" value="Glyco_hydro_3_C_sf"/>
</dbReference>
<dbReference type="InterPro" id="IPR013783">
    <property type="entry name" value="Ig-like_fold"/>
</dbReference>
<evidence type="ECO:0000256" key="2">
    <source>
        <dbReference type="ARBA" id="ARBA00022801"/>
    </source>
</evidence>
<dbReference type="Gene3D" id="3.20.20.300">
    <property type="entry name" value="Glycoside hydrolase, family 3, N-terminal domain"/>
    <property type="match status" value="1"/>
</dbReference>
<organism evidence="5 6">
    <name type="scientific">Enterococcus casseliflavus</name>
    <name type="common">Enterococcus flavescens</name>
    <dbReference type="NCBI Taxonomy" id="37734"/>
    <lineage>
        <taxon>Bacteria</taxon>
        <taxon>Bacillati</taxon>
        <taxon>Bacillota</taxon>
        <taxon>Bacilli</taxon>
        <taxon>Lactobacillales</taxon>
        <taxon>Enterococcaceae</taxon>
        <taxon>Enterococcus</taxon>
    </lineage>
</organism>
<dbReference type="InterPro" id="IPR017853">
    <property type="entry name" value="GH"/>
</dbReference>
<dbReference type="GO" id="GO:0005975">
    <property type="term" value="P:carbohydrate metabolic process"/>
    <property type="evidence" value="ECO:0007669"/>
    <property type="project" value="InterPro"/>
</dbReference>
<dbReference type="InterPro" id="IPR002772">
    <property type="entry name" value="Glyco_hydro_3_C"/>
</dbReference>
<dbReference type="Pfam" id="PF01915">
    <property type="entry name" value="Glyco_hydro_3_C"/>
    <property type="match status" value="1"/>
</dbReference>
<dbReference type="PRINTS" id="PR00133">
    <property type="entry name" value="GLHYDRLASE3"/>
</dbReference>
<dbReference type="PANTHER" id="PTHR42715">
    <property type="entry name" value="BETA-GLUCOSIDASE"/>
    <property type="match status" value="1"/>
</dbReference>
<dbReference type="Proteomes" id="UP000286288">
    <property type="component" value="Unassembled WGS sequence"/>
</dbReference>
<dbReference type="Pfam" id="PF00933">
    <property type="entry name" value="Glyco_hydro_3"/>
    <property type="match status" value="1"/>
</dbReference>
<keyword evidence="3" id="KW-1133">Transmembrane helix</keyword>
<proteinExistence type="inferred from homology"/>
<feature type="transmembrane region" description="Helical" evidence="3">
    <location>
        <begin position="970"/>
        <end position="996"/>
    </location>
</feature>
<dbReference type="Pfam" id="PF14310">
    <property type="entry name" value="Fn3-like"/>
    <property type="match status" value="1"/>
</dbReference>
<evidence type="ECO:0000313" key="5">
    <source>
        <dbReference type="EMBL" id="RHK08388.1"/>
    </source>
</evidence>
<dbReference type="EMBL" id="QRMZ01000001">
    <property type="protein sequence ID" value="RHK08388.1"/>
    <property type="molecule type" value="Genomic_DNA"/>
</dbReference>
<comment type="similarity">
    <text evidence="1">Belongs to the glycosyl hydrolase 3 family.</text>
</comment>
<feature type="domain" description="Fibronectin type III-like" evidence="4">
    <location>
        <begin position="445"/>
        <end position="526"/>
    </location>
</feature>
<dbReference type="SUPFAM" id="SSF52279">
    <property type="entry name" value="Beta-D-glucan exohydrolase, C-terminal domain"/>
    <property type="match status" value="1"/>
</dbReference>
<keyword evidence="3" id="KW-0472">Membrane</keyword>
<evidence type="ECO:0000259" key="4">
    <source>
        <dbReference type="SMART" id="SM01217"/>
    </source>
</evidence>
<gene>
    <name evidence="5" type="ORF">DW084_01230</name>
</gene>
<dbReference type="InterPro" id="IPR026891">
    <property type="entry name" value="Fn3-like"/>
</dbReference>
<dbReference type="InterPro" id="IPR036962">
    <property type="entry name" value="Glyco_hydro_3_N_sf"/>
</dbReference>
<name>A0A415EYP1_ENTCA</name>
<keyword evidence="2 5" id="KW-0378">Hydrolase</keyword>